<reference evidence="2" key="1">
    <citation type="submission" date="2009-10" db="EMBL/GenBank/DDBJ databases">
        <title>Complete sequence of Bacillus selenitireducens MLS10.</title>
        <authorList>
            <consortium name="US DOE Joint Genome Institute"/>
            <person name="Lucas S."/>
            <person name="Copeland A."/>
            <person name="Lapidus A."/>
            <person name="Glavina del Rio T."/>
            <person name="Dalin E."/>
            <person name="Tice H."/>
            <person name="Bruce D."/>
            <person name="Goodwin L."/>
            <person name="Pitluck S."/>
            <person name="Sims D."/>
            <person name="Brettin T."/>
            <person name="Detter J.C."/>
            <person name="Han C."/>
            <person name="Larimer F."/>
            <person name="Land M."/>
            <person name="Hauser L."/>
            <person name="Kyrpides N."/>
            <person name="Ovchinnikova G."/>
            <person name="Stolz J."/>
        </authorList>
    </citation>
    <scope>NUCLEOTIDE SEQUENCE [LARGE SCALE GENOMIC DNA]</scope>
    <source>
        <strain evidence="2">MLS10</strain>
    </source>
</reference>
<gene>
    <name evidence="2" type="ordered locus">Bsel_2959</name>
</gene>
<dbReference type="HOGENOM" id="CLU_3395063_0_0_9"/>
<keyword evidence="1" id="KW-1133">Transmembrane helix</keyword>
<name>D6XZU3_BACIE</name>
<keyword evidence="1" id="KW-0812">Transmembrane</keyword>
<evidence type="ECO:0000256" key="1">
    <source>
        <dbReference type="SAM" id="Phobius"/>
    </source>
</evidence>
<dbReference type="STRING" id="439292.Bsel_2959"/>
<protein>
    <submittedName>
        <fullName evidence="2">Uncharacterized protein</fullName>
    </submittedName>
</protein>
<accession>D6XZU3</accession>
<dbReference type="Proteomes" id="UP000000271">
    <property type="component" value="Chromosome"/>
</dbReference>
<dbReference type="AlphaFoldDB" id="D6XZU3"/>
<dbReference type="EMBL" id="CP001791">
    <property type="protein sequence ID" value="ADI00445.1"/>
    <property type="molecule type" value="Genomic_DNA"/>
</dbReference>
<keyword evidence="1" id="KW-0472">Membrane</keyword>
<proteinExistence type="predicted"/>
<sequence>MSKKTFLIIVFSIVGLSLFFALVGVGAVVFN</sequence>
<evidence type="ECO:0000313" key="3">
    <source>
        <dbReference type="Proteomes" id="UP000000271"/>
    </source>
</evidence>
<organism evidence="2 3">
    <name type="scientific">Bacillus selenitireducens (strain ATCC 700615 / DSM 15326 / MLS10)</name>
    <dbReference type="NCBI Taxonomy" id="439292"/>
    <lineage>
        <taxon>Bacteria</taxon>
        <taxon>Bacillati</taxon>
        <taxon>Bacillota</taxon>
        <taxon>Bacilli</taxon>
        <taxon>Bacillales</taxon>
        <taxon>Bacillaceae</taxon>
        <taxon>Salisediminibacterium</taxon>
    </lineage>
</organism>
<dbReference type="KEGG" id="bse:Bsel_2959"/>
<keyword evidence="3" id="KW-1185">Reference proteome</keyword>
<feature type="transmembrane region" description="Helical" evidence="1">
    <location>
        <begin position="6"/>
        <end position="30"/>
    </location>
</feature>
<evidence type="ECO:0000313" key="2">
    <source>
        <dbReference type="EMBL" id="ADI00445.1"/>
    </source>
</evidence>